<accession>A0A1F5ZRW5</accession>
<dbReference type="PANTHER" id="PTHR43861:SF6">
    <property type="entry name" value="METHYLTRANSFERASE TYPE 11"/>
    <property type="match status" value="1"/>
</dbReference>
<sequence>MKIMKCAICGDKQKIELLYKESVDFEKVDKNTFSARRIPEKVHYQLQRCNNCGLIISSPILSPDKIKHLYKESEFTYTEEVPSLRKTYGWYLGQTLKHTGENPKLLEIGAGNGFFLEEVKKMGIKDFWGVEPSKQAIQKAKPGIREKMIAGFFPHPRIMANSFDVICVFQTLDHIITPNTFLKECHTALKKGGVILTILHDTSGLSVKILGERSPIFDIEHIYLFNKENLARIFEKNKFKVLSVFDVKNSYPLRYWLRMFPLPNTVKKVIYELVRLVKLDKLEVAHQAGNIGIIAQKS</sequence>
<dbReference type="CDD" id="cd02440">
    <property type="entry name" value="AdoMet_MTases"/>
    <property type="match status" value="1"/>
</dbReference>
<proteinExistence type="predicted"/>
<reference evidence="1 2" key="1">
    <citation type="journal article" date="2016" name="Nat. Commun.">
        <title>Thousands of microbial genomes shed light on interconnected biogeochemical processes in an aquifer system.</title>
        <authorList>
            <person name="Anantharaman K."/>
            <person name="Brown C.T."/>
            <person name="Hug L.A."/>
            <person name="Sharon I."/>
            <person name="Castelle C.J."/>
            <person name="Probst A.J."/>
            <person name="Thomas B.C."/>
            <person name="Singh A."/>
            <person name="Wilkins M.J."/>
            <person name="Karaoz U."/>
            <person name="Brodie E.L."/>
            <person name="Williams K.H."/>
            <person name="Hubbard S.S."/>
            <person name="Banfield J.F."/>
        </authorList>
    </citation>
    <scope>NUCLEOTIDE SEQUENCE [LARGE SCALE GENOMIC DNA]</scope>
</reference>
<gene>
    <name evidence="1" type="ORF">A2773_04930</name>
</gene>
<dbReference type="PANTHER" id="PTHR43861">
    <property type="entry name" value="TRANS-ACONITATE 2-METHYLTRANSFERASE-RELATED"/>
    <property type="match status" value="1"/>
</dbReference>
<dbReference type="Gene3D" id="3.40.50.150">
    <property type="entry name" value="Vaccinia Virus protein VP39"/>
    <property type="match status" value="1"/>
</dbReference>
<dbReference type="Proteomes" id="UP000177383">
    <property type="component" value="Unassembled WGS sequence"/>
</dbReference>
<comment type="caution">
    <text evidence="1">The sequence shown here is derived from an EMBL/GenBank/DDBJ whole genome shotgun (WGS) entry which is preliminary data.</text>
</comment>
<name>A0A1F5ZRW5_9BACT</name>
<evidence type="ECO:0000313" key="1">
    <source>
        <dbReference type="EMBL" id="OGG15199.1"/>
    </source>
</evidence>
<dbReference type="EMBL" id="MFJE01000005">
    <property type="protein sequence ID" value="OGG15199.1"/>
    <property type="molecule type" value="Genomic_DNA"/>
</dbReference>
<dbReference type="SUPFAM" id="SSF53335">
    <property type="entry name" value="S-adenosyl-L-methionine-dependent methyltransferases"/>
    <property type="match status" value="1"/>
</dbReference>
<dbReference type="AlphaFoldDB" id="A0A1F5ZRW5"/>
<protein>
    <recommendedName>
        <fullName evidence="3">Methyltransferase type 11 domain-containing protein</fullName>
    </recommendedName>
</protein>
<evidence type="ECO:0000313" key="2">
    <source>
        <dbReference type="Proteomes" id="UP000177383"/>
    </source>
</evidence>
<dbReference type="STRING" id="1798375.A2773_04930"/>
<dbReference type="Pfam" id="PF13489">
    <property type="entry name" value="Methyltransf_23"/>
    <property type="match status" value="1"/>
</dbReference>
<dbReference type="InterPro" id="IPR029063">
    <property type="entry name" value="SAM-dependent_MTases_sf"/>
</dbReference>
<evidence type="ECO:0008006" key="3">
    <source>
        <dbReference type="Google" id="ProtNLM"/>
    </source>
</evidence>
<organism evidence="1 2">
    <name type="scientific">Candidatus Gottesmanbacteria bacterium RIFCSPHIGHO2_01_FULL_39_10</name>
    <dbReference type="NCBI Taxonomy" id="1798375"/>
    <lineage>
        <taxon>Bacteria</taxon>
        <taxon>Candidatus Gottesmaniibacteriota</taxon>
    </lineage>
</organism>